<dbReference type="STRING" id="709032.Sulku_1653"/>
<protein>
    <submittedName>
        <fullName evidence="1">Uncharacterized protein</fullName>
    </submittedName>
</protein>
<dbReference type="EMBL" id="CP002355">
    <property type="protein sequence ID" value="ADR34314.1"/>
    <property type="molecule type" value="Genomic_DNA"/>
</dbReference>
<evidence type="ECO:0000313" key="2">
    <source>
        <dbReference type="Proteomes" id="UP000008721"/>
    </source>
</evidence>
<proteinExistence type="predicted"/>
<dbReference type="Proteomes" id="UP000008721">
    <property type="component" value="Chromosome"/>
</dbReference>
<dbReference type="OrthoDB" id="5336599at2"/>
<evidence type="ECO:0000313" key="1">
    <source>
        <dbReference type="EMBL" id="ADR34314.1"/>
    </source>
</evidence>
<dbReference type="KEGG" id="sku:Sulku_1653"/>
<accession>E4U0J7</accession>
<reference evidence="1 2" key="1">
    <citation type="journal article" date="2012" name="Stand. Genomic Sci.">
        <title>Complete genome sequence of the sulfur compounds oxidizing chemolithoautotroph Sulfuricurvum kujiense type strain (YK-1(T)).</title>
        <authorList>
            <person name="Han C."/>
            <person name="Kotsyurbenko O."/>
            <person name="Chertkov O."/>
            <person name="Held B."/>
            <person name="Lapidus A."/>
            <person name="Nolan M."/>
            <person name="Lucas S."/>
            <person name="Hammon N."/>
            <person name="Deshpande S."/>
            <person name="Cheng J.F."/>
            <person name="Tapia R."/>
            <person name="Goodwin L.A."/>
            <person name="Pitluck S."/>
            <person name="Liolios K."/>
            <person name="Pagani I."/>
            <person name="Ivanova N."/>
            <person name="Mavromatis K."/>
            <person name="Mikhailova N."/>
            <person name="Pati A."/>
            <person name="Chen A."/>
            <person name="Palaniappan K."/>
            <person name="Land M."/>
            <person name="Hauser L."/>
            <person name="Chang Y.J."/>
            <person name="Jeffries C.D."/>
            <person name="Brambilla E.M."/>
            <person name="Rohde M."/>
            <person name="Spring S."/>
            <person name="Sikorski J."/>
            <person name="Goker M."/>
            <person name="Woyke T."/>
            <person name="Bristow J."/>
            <person name="Eisen J.A."/>
            <person name="Markowitz V."/>
            <person name="Hugenholtz P."/>
            <person name="Kyrpides N.C."/>
            <person name="Klenk H.P."/>
            <person name="Detter J.C."/>
        </authorList>
    </citation>
    <scope>NUCLEOTIDE SEQUENCE [LARGE SCALE GENOMIC DNA]</scope>
    <source>
        <strain evidence="2">ATCC BAA-921 / DSM 16994 / JCM 11577 / YK-1</strain>
    </source>
</reference>
<gene>
    <name evidence="1" type="ordered locus">Sulku_1653</name>
</gene>
<sequence length="78" mass="9385">MINKLQEIQQSIKEFSDRLTPTNLKIAYKAKMTNYEMKLCHEISEDKQLQLEYVLSKMAHFKETSDYRLYNKDFANFV</sequence>
<dbReference type="RefSeq" id="WP_013460511.1">
    <property type="nucleotide sequence ID" value="NC_014762.1"/>
</dbReference>
<organism evidence="1 2">
    <name type="scientific">Sulfuricurvum kujiense (strain ATCC BAA-921 / DSM 16994 / JCM 11577 / YK-1)</name>
    <dbReference type="NCBI Taxonomy" id="709032"/>
    <lineage>
        <taxon>Bacteria</taxon>
        <taxon>Pseudomonadati</taxon>
        <taxon>Campylobacterota</taxon>
        <taxon>Epsilonproteobacteria</taxon>
        <taxon>Campylobacterales</taxon>
        <taxon>Sulfurimonadaceae</taxon>
        <taxon>Sulfuricurvum</taxon>
    </lineage>
</organism>
<dbReference type="AlphaFoldDB" id="E4U0J7"/>
<name>E4U0J7_SULKY</name>
<keyword evidence="2" id="KW-1185">Reference proteome</keyword>
<dbReference type="HOGENOM" id="CLU_2541339_0_0_7"/>